<accession>A0A060ZTE1</accession>
<reference evidence="8" key="1">
    <citation type="submission" date="2014-05" db="EMBL/GenBank/DDBJ databases">
        <authorList>
            <person name="Horn Fabian"/>
        </authorList>
    </citation>
    <scope>NUCLEOTIDE SEQUENCE</scope>
</reference>
<dbReference type="EMBL" id="JAGGLR010000004">
    <property type="protein sequence ID" value="MBP2060861.1"/>
    <property type="molecule type" value="Genomic_DNA"/>
</dbReference>
<evidence type="ECO:0000313" key="8">
    <source>
        <dbReference type="EMBL" id="CDR06322.1"/>
    </source>
</evidence>
<evidence type="ECO:0000256" key="4">
    <source>
        <dbReference type="ARBA" id="ARBA00023125"/>
    </source>
</evidence>
<dbReference type="Gene3D" id="1.25.40.10">
    <property type="entry name" value="Tetratricopeptide repeat domain"/>
    <property type="match status" value="1"/>
</dbReference>
<comment type="similarity">
    <text evidence="1">Belongs to the AfsR/DnrI/RedD regulatory family.</text>
</comment>
<reference evidence="9 10" key="2">
    <citation type="submission" date="2021-03" db="EMBL/GenBank/DDBJ databases">
        <title>Genomic Encyclopedia of Type Strains, Phase IV (KMG-IV): sequencing the most valuable type-strain genomes for metagenomic binning, comparative biology and taxonomic classification.</title>
        <authorList>
            <person name="Goeker M."/>
        </authorList>
    </citation>
    <scope>NUCLEOTIDE SEQUENCE [LARGE SCALE GENOMIC DNA]</scope>
    <source>
        <strain evidence="9 10">DSM 41954</strain>
    </source>
</reference>
<dbReference type="Pfam" id="PF03704">
    <property type="entry name" value="BTAD"/>
    <property type="match status" value="1"/>
</dbReference>
<dbReference type="GO" id="GO:0003677">
    <property type="term" value="F:DNA binding"/>
    <property type="evidence" value="ECO:0007669"/>
    <property type="project" value="UniProtKB-UniRule"/>
</dbReference>
<proteinExistence type="inferred from homology"/>
<dbReference type="SUPFAM" id="SSF46894">
    <property type="entry name" value="C-terminal effector domain of the bipartite response regulators"/>
    <property type="match status" value="1"/>
</dbReference>
<evidence type="ECO:0000256" key="1">
    <source>
        <dbReference type="ARBA" id="ARBA00005820"/>
    </source>
</evidence>
<dbReference type="InterPro" id="IPR051677">
    <property type="entry name" value="AfsR-DnrI-RedD_regulator"/>
</dbReference>
<keyword evidence="4 6" id="KW-0238">DNA-binding</keyword>
<dbReference type="AlphaFoldDB" id="A0A060ZTE1"/>
<evidence type="ECO:0000313" key="9">
    <source>
        <dbReference type="EMBL" id="MBP2060861.1"/>
    </source>
</evidence>
<dbReference type="Pfam" id="PF00486">
    <property type="entry name" value="Trans_reg_C"/>
    <property type="match status" value="1"/>
</dbReference>
<protein>
    <submittedName>
        <fullName evidence="9">DNA-binding SARP family transcriptional activator</fullName>
    </submittedName>
    <submittedName>
        <fullName evidence="8">Transcriptional regulator, SARP family protein</fullName>
    </submittedName>
</protein>
<dbReference type="RefSeq" id="WP_052701344.1">
    <property type="nucleotide sequence ID" value="NZ_BAABDR010000068.1"/>
</dbReference>
<name>A0A060ZTE1_9ACTN</name>
<feature type="domain" description="OmpR/PhoB-type" evidence="7">
    <location>
        <begin position="1"/>
        <end position="99"/>
    </location>
</feature>
<evidence type="ECO:0000256" key="6">
    <source>
        <dbReference type="PROSITE-ProRule" id="PRU01091"/>
    </source>
</evidence>
<keyword evidence="10" id="KW-1185">Reference proteome</keyword>
<dbReference type="EMBL" id="LK022848">
    <property type="protein sequence ID" value="CDR06322.1"/>
    <property type="molecule type" value="Genomic_DNA"/>
</dbReference>
<dbReference type="CDD" id="cd15831">
    <property type="entry name" value="BTAD"/>
    <property type="match status" value="1"/>
</dbReference>
<evidence type="ECO:0000259" key="7">
    <source>
        <dbReference type="PROSITE" id="PS51755"/>
    </source>
</evidence>
<gene>
    <name evidence="9" type="ORF">J2Z30_001863</name>
    <name evidence="8" type="ORF">SIRAN3224</name>
</gene>
<dbReference type="PANTHER" id="PTHR35807">
    <property type="entry name" value="TRANSCRIPTIONAL REGULATOR REDD-RELATED"/>
    <property type="match status" value="1"/>
</dbReference>
<dbReference type="InterPro" id="IPR005158">
    <property type="entry name" value="BTAD"/>
</dbReference>
<keyword evidence="2" id="KW-0902">Two-component regulatory system</keyword>
<sequence>MQEKRHALRFQLLGPVEAWWSRGRLPVGGVKRRTTLAAFLLRPGTVIPLDEIVQAVWGPDALPTLRNAAQAHISRLRRSLPAPSPVAISARSGGYVLDVDPDCIDLYRFRRMVADARTSGRAEQFRQALEVWRGRALADIDSPWLTGLCGGNLEEERLGVVEDWIDAEVREGNYADVLAGLSDLARAHASRERVHELLIIALCQAGRQAEAMLAYERAREWLDRELGVPPGARLQRLARQILGDRAPGTRPALAPAAATAWGRPLAVASVRDAIVPSLTPSSVTSDLCVRG</sequence>
<dbReference type="SMART" id="SM01043">
    <property type="entry name" value="BTAD"/>
    <property type="match status" value="1"/>
</dbReference>
<feature type="DNA-binding region" description="OmpR/PhoB-type" evidence="6">
    <location>
        <begin position="1"/>
        <end position="99"/>
    </location>
</feature>
<dbReference type="GO" id="GO:0000160">
    <property type="term" value="P:phosphorelay signal transduction system"/>
    <property type="evidence" value="ECO:0007669"/>
    <property type="project" value="UniProtKB-KW"/>
</dbReference>
<dbReference type="Gene3D" id="1.10.10.10">
    <property type="entry name" value="Winged helix-like DNA-binding domain superfamily/Winged helix DNA-binding domain"/>
    <property type="match status" value="1"/>
</dbReference>
<dbReference type="PANTHER" id="PTHR35807:SF1">
    <property type="entry name" value="TRANSCRIPTIONAL REGULATOR REDD"/>
    <property type="match status" value="1"/>
</dbReference>
<evidence type="ECO:0000256" key="5">
    <source>
        <dbReference type="ARBA" id="ARBA00023163"/>
    </source>
</evidence>
<keyword evidence="5" id="KW-0804">Transcription</keyword>
<dbReference type="GeneID" id="32470030"/>
<dbReference type="InterPro" id="IPR001867">
    <property type="entry name" value="OmpR/PhoB-type_DNA-bd"/>
</dbReference>
<dbReference type="SUPFAM" id="SSF48452">
    <property type="entry name" value="TPR-like"/>
    <property type="match status" value="1"/>
</dbReference>
<evidence type="ECO:0000256" key="2">
    <source>
        <dbReference type="ARBA" id="ARBA00023012"/>
    </source>
</evidence>
<dbReference type="InterPro" id="IPR011990">
    <property type="entry name" value="TPR-like_helical_dom_sf"/>
</dbReference>
<evidence type="ECO:0000313" key="10">
    <source>
        <dbReference type="Proteomes" id="UP000756710"/>
    </source>
</evidence>
<dbReference type="SMART" id="SM00862">
    <property type="entry name" value="Trans_reg_C"/>
    <property type="match status" value="1"/>
</dbReference>
<dbReference type="GO" id="GO:0006355">
    <property type="term" value="P:regulation of DNA-templated transcription"/>
    <property type="evidence" value="ECO:0007669"/>
    <property type="project" value="InterPro"/>
</dbReference>
<keyword evidence="3" id="KW-0805">Transcription regulation</keyword>
<organism evidence="8">
    <name type="scientific">Streptomyces iranensis</name>
    <dbReference type="NCBI Taxonomy" id="576784"/>
    <lineage>
        <taxon>Bacteria</taxon>
        <taxon>Bacillati</taxon>
        <taxon>Actinomycetota</taxon>
        <taxon>Actinomycetes</taxon>
        <taxon>Kitasatosporales</taxon>
        <taxon>Streptomycetaceae</taxon>
        <taxon>Streptomyces</taxon>
        <taxon>Streptomyces violaceusniger group</taxon>
    </lineage>
</organism>
<dbReference type="PROSITE" id="PS51755">
    <property type="entry name" value="OMPR_PHOB"/>
    <property type="match status" value="1"/>
</dbReference>
<dbReference type="Proteomes" id="UP000756710">
    <property type="component" value="Unassembled WGS sequence"/>
</dbReference>
<dbReference type="HOGENOM" id="CLU_004665_0_1_11"/>
<evidence type="ECO:0000256" key="3">
    <source>
        <dbReference type="ARBA" id="ARBA00023015"/>
    </source>
</evidence>
<dbReference type="InterPro" id="IPR036388">
    <property type="entry name" value="WH-like_DNA-bd_sf"/>
</dbReference>
<dbReference type="InterPro" id="IPR016032">
    <property type="entry name" value="Sig_transdc_resp-reg_C-effctor"/>
</dbReference>